<accession>A0ABR8GRC3</accession>
<reference evidence="1 2" key="1">
    <citation type="journal article" date="2020" name="ISME J.">
        <title>Comparative genomics reveals insights into cyanobacterial evolution and habitat adaptation.</title>
        <authorList>
            <person name="Chen M.Y."/>
            <person name="Teng W.K."/>
            <person name="Zhao L."/>
            <person name="Hu C.X."/>
            <person name="Zhou Y.K."/>
            <person name="Han B.P."/>
            <person name="Song L.R."/>
            <person name="Shu W.S."/>
        </authorList>
    </citation>
    <scope>NUCLEOTIDE SEQUENCE [LARGE SCALE GENOMIC DNA]</scope>
    <source>
        <strain evidence="1 2">FACHB-248</strain>
    </source>
</reference>
<organism evidence="1 2">
    <name type="scientific">Scytonema hofmannii FACHB-248</name>
    <dbReference type="NCBI Taxonomy" id="1842502"/>
    <lineage>
        <taxon>Bacteria</taxon>
        <taxon>Bacillati</taxon>
        <taxon>Cyanobacteriota</taxon>
        <taxon>Cyanophyceae</taxon>
        <taxon>Nostocales</taxon>
        <taxon>Scytonemataceae</taxon>
        <taxon>Scytonema</taxon>
    </lineage>
</organism>
<dbReference type="RefSeq" id="WP_029630765.1">
    <property type="nucleotide sequence ID" value="NZ_JACJTA010000031.1"/>
</dbReference>
<evidence type="ECO:0000313" key="1">
    <source>
        <dbReference type="EMBL" id="MBD2605913.1"/>
    </source>
</evidence>
<evidence type="ECO:0000313" key="2">
    <source>
        <dbReference type="Proteomes" id="UP000660380"/>
    </source>
</evidence>
<comment type="caution">
    <text evidence="1">The sequence shown here is derived from an EMBL/GenBank/DDBJ whole genome shotgun (WGS) entry which is preliminary data.</text>
</comment>
<dbReference type="Proteomes" id="UP000660380">
    <property type="component" value="Unassembled WGS sequence"/>
</dbReference>
<protein>
    <submittedName>
        <fullName evidence="1">TIGR03985 family CRISPR-associated protein</fullName>
    </submittedName>
</protein>
<name>A0ABR8GRC3_9CYAN</name>
<proteinExistence type="predicted"/>
<keyword evidence="2" id="KW-1185">Reference proteome</keyword>
<dbReference type="EMBL" id="JACJTA010000031">
    <property type="protein sequence ID" value="MBD2605913.1"/>
    <property type="molecule type" value="Genomic_DNA"/>
</dbReference>
<dbReference type="NCBIfam" id="TIGR03985">
    <property type="entry name" value="TIGR03985 family CRISPR-associated protein"/>
    <property type="match status" value="1"/>
</dbReference>
<sequence length="500" mass="59615">MKREAFNYPPTVEVLKLLTPGSLKQNLAKAVRLWVILRSIYGDDGDEVKLELTEEFTFMEWRYLFFLDAKKHHLRDKAPILHHEGCRCTTKLTDWLFLSNLSVEKSKWRWSFQQYYSIQDDELDNLLLTGMINTTKSSNQEHNSVDTNNQKKSYRFSKSLSDGRLFAVTSRNLKDHDFQSLVNLGWLKIKKLKEQDTYLKVDEFPEFFLTRLEDVETQSEQFTNEELSAFNNSLSQPINGIQRFFIHAEYIVHPQLYNRVELLKKKLKNIWKQDKVPLVKLTYQSAKLFQDTVDCIVYPVSIYYYQRAPYLFAYGQTPKQDENNPWSKIDWYDYRLDRILQLDEFQKDIDEVNIPKHFVDKCQGKYPPSPDDIKHKMSVAWGFDIYKPQELLVLRFEQYFYGNYILGTERDEMFTKISRQKVEALVKSYTPAASIEQKNLLSIVQSRSDSDIYCKVDYRKDDNNIIMRLRAWGQNVEVILPWDLRQRMKKDMEATYKLYR</sequence>
<dbReference type="InterPro" id="IPR023816">
    <property type="entry name" value="CRISPR-assoc_CYA0889"/>
</dbReference>
<gene>
    <name evidence="1" type="ORF">H6G81_15640</name>
</gene>